<dbReference type="PANTHER" id="PTHR33480">
    <property type="entry name" value="SET DOMAIN-CONTAINING PROTEIN-RELATED"/>
    <property type="match status" value="1"/>
</dbReference>
<feature type="compositionally biased region" description="Basic residues" evidence="1">
    <location>
        <begin position="63"/>
        <end position="78"/>
    </location>
</feature>
<organism evidence="2 3">
    <name type="scientific">Salvelinus namaycush</name>
    <name type="common">Lake trout</name>
    <name type="synonym">Salmo namaycush</name>
    <dbReference type="NCBI Taxonomy" id="8040"/>
    <lineage>
        <taxon>Eukaryota</taxon>
        <taxon>Metazoa</taxon>
        <taxon>Chordata</taxon>
        <taxon>Craniata</taxon>
        <taxon>Vertebrata</taxon>
        <taxon>Euteleostomi</taxon>
        <taxon>Actinopterygii</taxon>
        <taxon>Neopterygii</taxon>
        <taxon>Teleostei</taxon>
        <taxon>Protacanthopterygii</taxon>
        <taxon>Salmoniformes</taxon>
        <taxon>Salmonidae</taxon>
        <taxon>Salmoninae</taxon>
        <taxon>Salvelinus</taxon>
    </lineage>
</organism>
<feature type="compositionally biased region" description="Acidic residues" evidence="1">
    <location>
        <begin position="27"/>
        <end position="36"/>
    </location>
</feature>
<feature type="region of interest" description="Disordered" evidence="1">
    <location>
        <begin position="684"/>
        <end position="775"/>
    </location>
</feature>
<evidence type="ECO:0000313" key="2">
    <source>
        <dbReference type="Proteomes" id="UP000808372"/>
    </source>
</evidence>
<sequence>MLGYKTDDSITSIDNSEGDYVPGPSESSEEDNSDDFSEPKTRVDSSKHVDLVSEGDSSDKIAGVKRRNHYKKTSKRCRSSSEENSSNEETELKRKNQYANTYKRCTSSPMSNTSSESLLVMNVSELDGSKKYHQKKHFCLFCEQPQSKIARHLQRKHGDEIEVATALRFAKRSKARRLQLNLLRKKGNRAHNIQALKEGKGVLVPCKQTSNDKTNHQDYQHCFACHGLFKRKSMWRHVARCTLAQHVRKEMPGKTRIQALCANAQPVAKGVSEKVWKLVSNMAQDDVAHAVKQDRYILALGEKMYNKKGENPSQHQHIRQTLRELGRLVIKGRKVTPLKKMKDYINPKHFQHIIKAVKEVTGYDEKTNKFEKATLATKLGQSIQKIADIMEGEALITQNEEKLKLVRDFQGIYRLRWNEIISSAAYRTLEQKKWNAPQLIPLADDVKKIHMYLDEKQKQYYNQLCDEKTSGKWSNLAKVILAQMIIFNRKREGEVSKMSVATFHSRDKSPLNKDVAVALTEVERLLCAHFERIETCGKRGRKVPVILTPVMVESLELLIKERCSCGVSEGNIYLFARPGYDTHFRGNDCIRAYAKQCGAKLPEALSSTKLRKQVATLSRVLNLNDTEQDQFADFLGHDIRIHRKFYRLPEGTLQLAKISKILMACEQGRLAEFKGKSLDQITISPSEKSMAENNEAADSCSSENDSEREESSEKSYEENLTGEMSAIRAKQPMTKGKLGQKRGSHEIDAAATDCASENDSEREESSEKSYEENLTGEMSAIRAKQPITKGKLGQKRGSHGAKGTKRFWSTIEVDAVEDSLMNFIRMGKTPGKQDCEKCIAASGQALVNRDWRAVKFYVHNRIVADQRK</sequence>
<proteinExistence type="predicted"/>
<dbReference type="RefSeq" id="XP_038846066.1">
    <property type="nucleotide sequence ID" value="XM_038990138.1"/>
</dbReference>
<gene>
    <name evidence="3" type="primary">LOC120045177</name>
</gene>
<dbReference type="PANTHER" id="PTHR33480:SF5">
    <property type="entry name" value="SI:DKEY-51D8.9"/>
    <property type="match status" value="1"/>
</dbReference>
<dbReference type="AlphaFoldDB" id="A0A8U0QP10"/>
<dbReference type="KEGG" id="snh:120045177"/>
<dbReference type="GeneID" id="120045177"/>
<keyword evidence="2" id="KW-1185">Reference proteome</keyword>
<evidence type="ECO:0000313" key="3">
    <source>
        <dbReference type="RefSeq" id="XP_038846066.1"/>
    </source>
</evidence>
<dbReference type="Proteomes" id="UP000808372">
    <property type="component" value="Chromosome 1"/>
</dbReference>
<feature type="region of interest" description="Disordered" evidence="1">
    <location>
        <begin position="1"/>
        <end position="95"/>
    </location>
</feature>
<evidence type="ECO:0000256" key="1">
    <source>
        <dbReference type="SAM" id="MobiDB-lite"/>
    </source>
</evidence>
<feature type="compositionally biased region" description="Basic and acidic residues" evidence="1">
    <location>
        <begin position="37"/>
        <end position="51"/>
    </location>
</feature>
<reference evidence="3" key="1">
    <citation type="submission" date="2025-08" db="UniProtKB">
        <authorList>
            <consortium name="RefSeq"/>
        </authorList>
    </citation>
    <scope>IDENTIFICATION</scope>
    <source>
        <tissue evidence="3">White muscle</tissue>
    </source>
</reference>
<name>A0A8U0QP10_SALNM</name>
<accession>A0A8U0QP10</accession>
<protein>
    <submittedName>
        <fullName evidence="3">Uncharacterized protein LOC120045177</fullName>
    </submittedName>
</protein>